<dbReference type="PROSITE" id="PS50943">
    <property type="entry name" value="HTH_CROC1"/>
    <property type="match status" value="1"/>
</dbReference>
<dbReference type="EMBL" id="JBHSNG010000042">
    <property type="protein sequence ID" value="MFC5583283.1"/>
    <property type="molecule type" value="Genomic_DNA"/>
</dbReference>
<reference evidence="3" key="1">
    <citation type="journal article" date="2019" name="Int. J. Syst. Evol. Microbiol.">
        <title>The Global Catalogue of Microorganisms (GCM) 10K type strain sequencing project: providing services to taxonomists for standard genome sequencing and annotation.</title>
        <authorList>
            <consortium name="The Broad Institute Genomics Platform"/>
            <consortium name="The Broad Institute Genome Sequencing Center for Infectious Disease"/>
            <person name="Wu L."/>
            <person name="Ma J."/>
        </authorList>
    </citation>
    <scope>NUCLEOTIDE SEQUENCE [LARGE SCALE GENOMIC DNA]</scope>
    <source>
        <strain evidence="3">CGMCC 1.13587</strain>
    </source>
</reference>
<dbReference type="SUPFAM" id="SSF47413">
    <property type="entry name" value="lambda repressor-like DNA-binding domains"/>
    <property type="match status" value="1"/>
</dbReference>
<proteinExistence type="predicted"/>
<dbReference type="Pfam" id="PF13560">
    <property type="entry name" value="HTH_31"/>
    <property type="match status" value="1"/>
</dbReference>
<dbReference type="Proteomes" id="UP001596111">
    <property type="component" value="Unassembled WGS sequence"/>
</dbReference>
<gene>
    <name evidence="2" type="ORF">ACFPPB_19400</name>
</gene>
<dbReference type="RefSeq" id="WP_377330166.1">
    <property type="nucleotide sequence ID" value="NZ_JBHSNG010000042.1"/>
</dbReference>
<dbReference type="InterPro" id="IPR010982">
    <property type="entry name" value="Lambda_DNA-bd_dom_sf"/>
</dbReference>
<comment type="caution">
    <text evidence="2">The sequence shown here is derived from an EMBL/GenBank/DDBJ whole genome shotgun (WGS) entry which is preliminary data.</text>
</comment>
<feature type="domain" description="HTH cro/C1-type" evidence="1">
    <location>
        <begin position="18"/>
        <end position="72"/>
    </location>
</feature>
<dbReference type="SMART" id="SM00530">
    <property type="entry name" value="HTH_XRE"/>
    <property type="match status" value="1"/>
</dbReference>
<name>A0ABW0T2T7_9GAMM</name>
<evidence type="ECO:0000313" key="2">
    <source>
        <dbReference type="EMBL" id="MFC5583283.1"/>
    </source>
</evidence>
<evidence type="ECO:0000259" key="1">
    <source>
        <dbReference type="PROSITE" id="PS50943"/>
    </source>
</evidence>
<dbReference type="InterPro" id="IPR001387">
    <property type="entry name" value="Cro/C1-type_HTH"/>
</dbReference>
<protein>
    <submittedName>
        <fullName evidence="2">Helix-turn-helix domain-containing protein</fullName>
    </submittedName>
</protein>
<dbReference type="Gene3D" id="1.10.260.40">
    <property type="entry name" value="lambda repressor-like DNA-binding domains"/>
    <property type="match status" value="1"/>
</dbReference>
<accession>A0ABW0T2T7</accession>
<dbReference type="CDD" id="cd00093">
    <property type="entry name" value="HTH_XRE"/>
    <property type="match status" value="1"/>
</dbReference>
<evidence type="ECO:0000313" key="3">
    <source>
        <dbReference type="Proteomes" id="UP001596111"/>
    </source>
</evidence>
<keyword evidence="3" id="KW-1185">Reference proteome</keyword>
<organism evidence="2 3">
    <name type="scientific">Rhodanobacter terrae</name>
    <dbReference type="NCBI Taxonomy" id="418647"/>
    <lineage>
        <taxon>Bacteria</taxon>
        <taxon>Pseudomonadati</taxon>
        <taxon>Pseudomonadota</taxon>
        <taxon>Gammaproteobacteria</taxon>
        <taxon>Lysobacterales</taxon>
        <taxon>Rhodanobacteraceae</taxon>
        <taxon>Rhodanobacter</taxon>
    </lineage>
</organism>
<sequence>MPSKSIYKNEHSMQLRHLRALRTTVGLPQVELSAVLQRPQSYVSDVERGSRRMDLLQLRELCDACGQSLTEFVDEFEQELGQVKPTRKPPKRPSR</sequence>